<comment type="caution">
    <text evidence="2">The sequence shown here is derived from an EMBL/GenBank/DDBJ whole genome shotgun (WGS) entry which is preliminary data.</text>
</comment>
<evidence type="ECO:0000313" key="2">
    <source>
        <dbReference type="EMBL" id="MDA5399996.1"/>
    </source>
</evidence>
<dbReference type="InterPro" id="IPR029044">
    <property type="entry name" value="Nucleotide-diphossugar_trans"/>
</dbReference>
<protein>
    <submittedName>
        <fullName evidence="2">Nucleotide-diphospho-sugar transferase</fullName>
    </submittedName>
</protein>
<dbReference type="PANTHER" id="PTHR47032:SF1">
    <property type="entry name" value="UDP-D-XYLOSE:L-FUCOSE ALPHA-1,3-D-XYLOSYLTRANSFERASE-RELATED"/>
    <property type="match status" value="1"/>
</dbReference>
<dbReference type="Pfam" id="PF03407">
    <property type="entry name" value="Nucleotid_trans"/>
    <property type="match status" value="1"/>
</dbReference>
<reference evidence="2" key="1">
    <citation type="submission" date="2022-11" db="EMBL/GenBank/DDBJ databases">
        <title>Draft genome sequence of Hoeflea poritis E7-10 and Hoeflea prorocentri PM5-8, separated from scleractinian coral Porites lutea and marine dinoflagellate.</title>
        <authorList>
            <person name="Zhang G."/>
            <person name="Wei Q."/>
            <person name="Cai L."/>
        </authorList>
    </citation>
    <scope>NUCLEOTIDE SEQUENCE</scope>
    <source>
        <strain evidence="2">PM5-8</strain>
    </source>
</reference>
<dbReference type="RefSeq" id="WP_267991408.1">
    <property type="nucleotide sequence ID" value="NZ_JAPJZI010000001.1"/>
</dbReference>
<keyword evidence="2" id="KW-0808">Transferase</keyword>
<accession>A0A9X3UKE2</accession>
<dbReference type="PANTHER" id="PTHR47032">
    <property type="entry name" value="UDP-D-XYLOSE:L-FUCOSE ALPHA-1,3-D-XYLOSYLTRANSFERASE-RELATED"/>
    <property type="match status" value="1"/>
</dbReference>
<evidence type="ECO:0000313" key="3">
    <source>
        <dbReference type="Proteomes" id="UP001151234"/>
    </source>
</evidence>
<gene>
    <name evidence="2" type="ORF">OQ273_15540</name>
</gene>
<dbReference type="InterPro" id="IPR052636">
    <property type="entry name" value="UDP-D-xylose:L-fucose_XylT"/>
</dbReference>
<keyword evidence="3" id="KW-1185">Reference proteome</keyword>
<dbReference type="InterPro" id="IPR005069">
    <property type="entry name" value="Nucl-diP-sugar_transferase"/>
</dbReference>
<dbReference type="GO" id="GO:0016757">
    <property type="term" value="F:glycosyltransferase activity"/>
    <property type="evidence" value="ECO:0007669"/>
    <property type="project" value="TreeGrafter"/>
</dbReference>
<sequence length="275" mass="30929">MGDKGSFNGCSFLWVTNAGAAEITANSIASLQRHLRKGGHSLFVGTLDAASEQAVSTLTDCSDVQFFRLDQENSWRAGNIEVPSEYVNWDTQDFRLICKAKYFGISKILRETGRPVLFADGDIAFLKNPVEFFEMNRAVDGSRILAQNDRDVTRAGNDLNVQHPPGHIPDGNVICAGFTAWQPTRAHLKIAEHIGRRVTGDRCDQTVFNKLSFWRRRHVQLLPLEQFPNGSLAFGKHDLGRPDIDLRDPYIVHANWRVGMDNKIKVLKDGGYWFV</sequence>
<dbReference type="Proteomes" id="UP001151234">
    <property type="component" value="Unassembled WGS sequence"/>
</dbReference>
<dbReference type="EMBL" id="JAPJZI010000001">
    <property type="protein sequence ID" value="MDA5399996.1"/>
    <property type="molecule type" value="Genomic_DNA"/>
</dbReference>
<dbReference type="AlphaFoldDB" id="A0A9X3UKE2"/>
<name>A0A9X3UKE2_9HYPH</name>
<organism evidence="2 3">
    <name type="scientific">Hoeflea prorocentri</name>
    <dbReference type="NCBI Taxonomy" id="1922333"/>
    <lineage>
        <taxon>Bacteria</taxon>
        <taxon>Pseudomonadati</taxon>
        <taxon>Pseudomonadota</taxon>
        <taxon>Alphaproteobacteria</taxon>
        <taxon>Hyphomicrobiales</taxon>
        <taxon>Rhizobiaceae</taxon>
        <taxon>Hoeflea</taxon>
    </lineage>
</organism>
<proteinExistence type="predicted"/>
<evidence type="ECO:0000259" key="1">
    <source>
        <dbReference type="Pfam" id="PF03407"/>
    </source>
</evidence>
<dbReference type="SUPFAM" id="SSF53448">
    <property type="entry name" value="Nucleotide-diphospho-sugar transferases"/>
    <property type="match status" value="1"/>
</dbReference>
<feature type="domain" description="Nucleotide-diphospho-sugar transferase" evidence="1">
    <location>
        <begin position="79"/>
        <end position="267"/>
    </location>
</feature>